<dbReference type="AlphaFoldDB" id="A0A5B9QKT6"/>
<dbReference type="PANTHER" id="PTHR44366:SF1">
    <property type="entry name" value="UDP-N-ACETYLGLUCOSAMINE--PEPTIDE N-ACETYLGLUCOSAMINYLTRANSFERASE 110 KDA SUBUNIT"/>
    <property type="match status" value="1"/>
</dbReference>
<dbReference type="PROSITE" id="PS50005">
    <property type="entry name" value="TPR"/>
    <property type="match status" value="1"/>
</dbReference>
<evidence type="ECO:0000256" key="1">
    <source>
        <dbReference type="PROSITE-ProRule" id="PRU00339"/>
    </source>
</evidence>
<dbReference type="GO" id="GO:0006493">
    <property type="term" value="P:protein O-linked glycosylation"/>
    <property type="evidence" value="ECO:0007669"/>
    <property type="project" value="InterPro"/>
</dbReference>
<feature type="compositionally biased region" description="Basic and acidic residues" evidence="2">
    <location>
        <begin position="410"/>
        <end position="421"/>
    </location>
</feature>
<dbReference type="SMART" id="SM00028">
    <property type="entry name" value="TPR"/>
    <property type="match status" value="6"/>
</dbReference>
<name>A0A5B9QKT6_9BACT</name>
<accession>A0A5B9QKT6</accession>
<evidence type="ECO:0000313" key="3">
    <source>
        <dbReference type="EMBL" id="QEG34741.1"/>
    </source>
</evidence>
<dbReference type="Gene3D" id="3.40.720.10">
    <property type="entry name" value="Alkaline Phosphatase, subunit A"/>
    <property type="match status" value="1"/>
</dbReference>
<keyword evidence="1" id="KW-0802">TPR repeat</keyword>
<evidence type="ECO:0000313" key="4">
    <source>
        <dbReference type="Proteomes" id="UP000323917"/>
    </source>
</evidence>
<organism evidence="3 4">
    <name type="scientific">Bythopirellula goksoeyrii</name>
    <dbReference type="NCBI Taxonomy" id="1400387"/>
    <lineage>
        <taxon>Bacteria</taxon>
        <taxon>Pseudomonadati</taxon>
        <taxon>Planctomycetota</taxon>
        <taxon>Planctomycetia</taxon>
        <taxon>Pirellulales</taxon>
        <taxon>Lacipirellulaceae</taxon>
        <taxon>Bythopirellula</taxon>
    </lineage>
</organism>
<reference evidence="3 4" key="1">
    <citation type="submission" date="2019-08" db="EMBL/GenBank/DDBJ databases">
        <title>Deep-cultivation of Planctomycetes and their phenomic and genomic characterization uncovers novel biology.</title>
        <authorList>
            <person name="Wiegand S."/>
            <person name="Jogler M."/>
            <person name="Boedeker C."/>
            <person name="Pinto D."/>
            <person name="Vollmers J."/>
            <person name="Rivas-Marin E."/>
            <person name="Kohn T."/>
            <person name="Peeters S.H."/>
            <person name="Heuer A."/>
            <person name="Rast P."/>
            <person name="Oberbeckmann S."/>
            <person name="Bunk B."/>
            <person name="Jeske O."/>
            <person name="Meyerdierks A."/>
            <person name="Storesund J.E."/>
            <person name="Kallscheuer N."/>
            <person name="Luecker S."/>
            <person name="Lage O.M."/>
            <person name="Pohl T."/>
            <person name="Merkel B.J."/>
            <person name="Hornburger P."/>
            <person name="Mueller R.-W."/>
            <person name="Bruemmer F."/>
            <person name="Labrenz M."/>
            <person name="Spormann A.M."/>
            <person name="Op den Camp H."/>
            <person name="Overmann J."/>
            <person name="Amann R."/>
            <person name="Jetten M.S.M."/>
            <person name="Mascher T."/>
            <person name="Medema M.H."/>
            <person name="Devos D.P."/>
            <person name="Kaster A.-K."/>
            <person name="Ovreas L."/>
            <person name="Rohde M."/>
            <person name="Galperin M.Y."/>
            <person name="Jogler C."/>
        </authorList>
    </citation>
    <scope>NUCLEOTIDE SEQUENCE [LARGE SCALE GENOMIC DNA]</scope>
    <source>
        <strain evidence="3 4">Pr1d</strain>
    </source>
</reference>
<dbReference type="InterPro" id="IPR002591">
    <property type="entry name" value="Phosphodiest/P_Trfase"/>
</dbReference>
<gene>
    <name evidence="3" type="primary">yrrB_3</name>
    <name evidence="3" type="ORF">Pr1d_20230</name>
</gene>
<feature type="region of interest" description="Disordered" evidence="2">
    <location>
        <begin position="402"/>
        <end position="421"/>
    </location>
</feature>
<dbReference type="Pfam" id="PF01663">
    <property type="entry name" value="Phosphodiest"/>
    <property type="match status" value="1"/>
</dbReference>
<dbReference type="PANTHER" id="PTHR44366">
    <property type="entry name" value="UDP-N-ACETYLGLUCOSAMINE--PEPTIDE N-ACETYLGLUCOSAMINYLTRANSFERASE 110 KDA SUBUNIT"/>
    <property type="match status" value="1"/>
</dbReference>
<dbReference type="EMBL" id="CP042913">
    <property type="protein sequence ID" value="QEG34741.1"/>
    <property type="molecule type" value="Genomic_DNA"/>
</dbReference>
<dbReference type="InterPro" id="IPR017850">
    <property type="entry name" value="Alkaline_phosphatase_core_sf"/>
</dbReference>
<dbReference type="SUPFAM" id="SSF48452">
    <property type="entry name" value="TPR-like"/>
    <property type="match status" value="1"/>
</dbReference>
<dbReference type="GO" id="GO:0097363">
    <property type="term" value="F:protein O-acetylglucosaminyltransferase activity"/>
    <property type="evidence" value="ECO:0007669"/>
    <property type="project" value="TreeGrafter"/>
</dbReference>
<feature type="repeat" description="TPR" evidence="1">
    <location>
        <begin position="559"/>
        <end position="592"/>
    </location>
</feature>
<keyword evidence="4" id="KW-1185">Reference proteome</keyword>
<protein>
    <submittedName>
        <fullName evidence="3">TPR repeat-containing protein YrrB</fullName>
    </submittedName>
</protein>
<dbReference type="Proteomes" id="UP000323917">
    <property type="component" value="Chromosome"/>
</dbReference>
<dbReference type="Gene3D" id="1.25.40.10">
    <property type="entry name" value="Tetratricopeptide repeat domain"/>
    <property type="match status" value="1"/>
</dbReference>
<dbReference type="InterPro" id="IPR037919">
    <property type="entry name" value="OGT"/>
</dbReference>
<dbReference type="KEGG" id="bgok:Pr1d_20230"/>
<sequence>MRVASDYATVVWNLEDQFENNSDPPKYPHRMTRRLAKKVLLIGWDAADWVMVQPLLEQGYLPTLAQLIAEGTSGKLATIRPVLSPMLWNSIATGKRADKHGICGFTEPLPDGSGIRPVTSTSRKTKAVWNILSQNQLTSNVVGWFASHPAEPIRGCVVTDHYVHPTPKGKDFGSLPEGVCHPERLLRPLVNLKVNPKSLDAQAILPFVPRAAEVDASKDERLGRLASLLARTSSIHAAACAIMVKEPWDFMAVYYDAIDQFGHHFMPYHPPAMEGVSEHDAEIYKDVMIGCYRFHDMMLESLLDYAGRDTTVILVSDHGFHSGSGRQDIDGFKDPVSWHRPYGVVCVRGPEIKSNNTIYGATLLDVTPTLLSLFGLPIGDDMDGRPWLEIFDKEITPSRLPSWDDLDGDSGMHSEDRREDPVEAAEAIRQLVDLGYIDAPSDDVQKTIQNTTVDLKRNLASALSDCQRIEKAIPLWEELIELALEDSPELVSYYLELARCNMQVGRLEKCEEILNKLLEHAPNETGALMMHGQLKLQCRRPEEALDYFQRAAGISTDLKSLHSAMGQAYAQLSRWSDAKLEFQKALEADEESAVALNGLAGIAIERRQFSKAVEYALRAVGLNHHFPRAHCNLGIALAESGMDEEAIQALETTVAMAPKMRVAYKWLAELYFKDGRDPEKARGYARLAGLQDCE</sequence>
<evidence type="ECO:0000256" key="2">
    <source>
        <dbReference type="SAM" id="MobiDB-lite"/>
    </source>
</evidence>
<proteinExistence type="predicted"/>
<dbReference type="SUPFAM" id="SSF53649">
    <property type="entry name" value="Alkaline phosphatase-like"/>
    <property type="match status" value="1"/>
</dbReference>
<dbReference type="InterPro" id="IPR019734">
    <property type="entry name" value="TPR_rpt"/>
</dbReference>
<dbReference type="Pfam" id="PF13432">
    <property type="entry name" value="TPR_16"/>
    <property type="match status" value="1"/>
</dbReference>
<dbReference type="InterPro" id="IPR011990">
    <property type="entry name" value="TPR-like_helical_dom_sf"/>
</dbReference>